<reference evidence="1 2" key="1">
    <citation type="submission" date="2016-04" db="EMBL/GenBank/DDBJ databases">
        <title>ATOL: Assembling a taxonomically balanced genome-scale reconstruction of the evolutionary history of the Enterobacteriaceae.</title>
        <authorList>
            <person name="Plunkett G.III."/>
            <person name="Neeno-Eckwall E.C."/>
            <person name="Glasner J.D."/>
            <person name="Perna N.T."/>
        </authorList>
    </citation>
    <scope>NUCLEOTIDE SEQUENCE [LARGE SCALE GENOMIC DNA]</scope>
    <source>
        <strain evidence="1 2">ATCC 35613</strain>
    </source>
</reference>
<evidence type="ECO:0000313" key="1">
    <source>
        <dbReference type="EMBL" id="OAT52355.1"/>
    </source>
</evidence>
<dbReference type="EMBL" id="LXEW01000023">
    <property type="protein sequence ID" value="OAT52355.1"/>
    <property type="molecule type" value="Genomic_DNA"/>
</dbReference>
<proteinExistence type="predicted"/>
<dbReference type="PATRIC" id="fig|1354272.4.peg.1590"/>
<dbReference type="OrthoDB" id="6459610at2"/>
<name>A0A1B7JWV9_9GAMM</name>
<dbReference type="Proteomes" id="UP000078224">
    <property type="component" value="Unassembled WGS sequence"/>
</dbReference>
<organism evidence="1 2">
    <name type="scientific">Providencia heimbachae ATCC 35613</name>
    <dbReference type="NCBI Taxonomy" id="1354272"/>
    <lineage>
        <taxon>Bacteria</taxon>
        <taxon>Pseudomonadati</taxon>
        <taxon>Pseudomonadota</taxon>
        <taxon>Gammaproteobacteria</taxon>
        <taxon>Enterobacterales</taxon>
        <taxon>Morganellaceae</taxon>
        <taxon>Providencia</taxon>
    </lineage>
</organism>
<dbReference type="RefSeq" id="WP_068908308.1">
    <property type="nucleotide sequence ID" value="NZ_LXEW01000023.1"/>
</dbReference>
<protein>
    <submittedName>
        <fullName evidence="1">Uncharacterized protein</fullName>
    </submittedName>
</protein>
<comment type="caution">
    <text evidence="1">The sequence shown here is derived from an EMBL/GenBank/DDBJ whole genome shotgun (WGS) entry which is preliminary data.</text>
</comment>
<gene>
    <name evidence="1" type="ORF">M998_1564</name>
</gene>
<evidence type="ECO:0000313" key="2">
    <source>
        <dbReference type="Proteomes" id="UP000078224"/>
    </source>
</evidence>
<sequence length="318" mass="35643">MIQYLIVWTVFSVKNCLMPFKKGYKKLTHGAIALLRFLLHRGHTKTILAISRYFCKVGVFGHKYRNQNKVATANYRSLINPDGVIDAGWIAVRRFLLEEGATWGQNRQIMAQIQACTLALDKVVAPLHQQKKTIVLAPLHMVSDVLATMIGAGVTPGSATVVVSSSAEQQKYNQSAREFGGVNLSYCSIHQDNKSLASNLMTLMTEVASGQKNMIVFPDITPDFTIQTEEGMSSKLSCNLFNRAAKLHNGVVRLSSAISGQVIFYHLYYQDGIQIKIYPPVEAKQVTIQMPVIIENAIRNYPNDWLLWHSHSLYFISH</sequence>
<keyword evidence="2" id="KW-1185">Reference proteome</keyword>
<accession>A0A1B7JWV9</accession>
<dbReference type="AlphaFoldDB" id="A0A1B7JWV9"/>